<keyword evidence="5" id="KW-0408">Iron</keyword>
<dbReference type="GO" id="GO:0016702">
    <property type="term" value="F:oxidoreductase activity, acting on single donors with incorporation of molecular oxygen, incorporation of two atoms of oxygen"/>
    <property type="evidence" value="ECO:0007669"/>
    <property type="project" value="InterPro"/>
</dbReference>
<keyword evidence="4" id="KW-0223">Dioxygenase</keyword>
<feature type="compositionally biased region" description="Basic and acidic residues" evidence="6">
    <location>
        <begin position="177"/>
        <end position="220"/>
    </location>
</feature>
<dbReference type="GO" id="GO:0046872">
    <property type="term" value="F:metal ion binding"/>
    <property type="evidence" value="ECO:0007669"/>
    <property type="project" value="UniProtKB-KW"/>
</dbReference>
<evidence type="ECO:0000256" key="2">
    <source>
        <dbReference type="ARBA" id="ARBA00006787"/>
    </source>
</evidence>
<accession>A0A498JVD3</accession>
<keyword evidence="4" id="KW-0560">Oxidoreductase</keyword>
<keyword evidence="8" id="KW-1185">Reference proteome</keyword>
<organism evidence="7 8">
    <name type="scientific">Malus domestica</name>
    <name type="common">Apple</name>
    <name type="synonym">Pyrus malus</name>
    <dbReference type="NCBI Taxonomy" id="3750"/>
    <lineage>
        <taxon>Eukaryota</taxon>
        <taxon>Viridiplantae</taxon>
        <taxon>Streptophyta</taxon>
        <taxon>Embryophyta</taxon>
        <taxon>Tracheophyta</taxon>
        <taxon>Spermatophyta</taxon>
        <taxon>Magnoliopsida</taxon>
        <taxon>eudicotyledons</taxon>
        <taxon>Gunneridae</taxon>
        <taxon>Pentapetalae</taxon>
        <taxon>rosids</taxon>
        <taxon>fabids</taxon>
        <taxon>Rosales</taxon>
        <taxon>Rosaceae</taxon>
        <taxon>Amygdaloideae</taxon>
        <taxon>Maleae</taxon>
        <taxon>Malus</taxon>
    </lineage>
</organism>
<evidence type="ECO:0000256" key="1">
    <source>
        <dbReference type="ARBA" id="ARBA00001954"/>
    </source>
</evidence>
<proteinExistence type="inferred from homology"/>
<comment type="caution">
    <text evidence="7">The sequence shown here is derived from an EMBL/GenBank/DDBJ whole genome shotgun (WGS) entry which is preliminary data.</text>
</comment>
<dbReference type="Pfam" id="PF03055">
    <property type="entry name" value="RPE65"/>
    <property type="match status" value="1"/>
</dbReference>
<keyword evidence="3" id="KW-0479">Metal-binding</keyword>
<evidence type="ECO:0000256" key="4">
    <source>
        <dbReference type="ARBA" id="ARBA00022964"/>
    </source>
</evidence>
<evidence type="ECO:0000313" key="8">
    <source>
        <dbReference type="Proteomes" id="UP000290289"/>
    </source>
</evidence>
<dbReference type="STRING" id="3750.A0A498JVD3"/>
<dbReference type="Proteomes" id="UP000290289">
    <property type="component" value="Chromosome 5"/>
</dbReference>
<protein>
    <submittedName>
        <fullName evidence="7">Uncharacterized protein</fullName>
    </submittedName>
</protein>
<evidence type="ECO:0000256" key="6">
    <source>
        <dbReference type="SAM" id="MobiDB-lite"/>
    </source>
</evidence>
<comment type="similarity">
    <text evidence="2">Belongs to the carotenoid oxygenase family.</text>
</comment>
<evidence type="ECO:0000256" key="3">
    <source>
        <dbReference type="ARBA" id="ARBA00022723"/>
    </source>
</evidence>
<evidence type="ECO:0000313" key="7">
    <source>
        <dbReference type="EMBL" id="RXH99848.1"/>
    </source>
</evidence>
<dbReference type="InterPro" id="IPR004294">
    <property type="entry name" value="Carotenoid_Oase"/>
</dbReference>
<evidence type="ECO:0000256" key="5">
    <source>
        <dbReference type="ARBA" id="ARBA00023004"/>
    </source>
</evidence>
<dbReference type="EMBL" id="RDQH01000331">
    <property type="protein sequence ID" value="RXH99848.1"/>
    <property type="molecule type" value="Genomic_DNA"/>
</dbReference>
<feature type="region of interest" description="Disordered" evidence="6">
    <location>
        <begin position="160"/>
        <end position="223"/>
    </location>
</feature>
<comment type="cofactor">
    <cofactor evidence="1">
        <name>Fe(2+)</name>
        <dbReference type="ChEBI" id="CHEBI:29033"/>
    </cofactor>
</comment>
<dbReference type="AlphaFoldDB" id="A0A498JVD3"/>
<name>A0A498JVD3_MALDO</name>
<sequence length="249" mass="27551">MMVPNPKPNKGFSSKVVDLIENGCTTLLSLHHYLVGNFAPVADETPPTTNLSVIGHLPECLNGEFVRVGPNPKFAPIAGYQQLDGDGDSQSISFFSSESDNGDKGRVNSGSSSEFRKKKPWLSPSSSSFTVLHVINRIRQRRRQRLAVCVRCIPRVQFSDRSAPEGSAPTASRWKAHTRDDEGNSKRVRDDEGNDAKKTKVEKSPEEERLEEKLGEEKELGSGQLGSEEFWVVGGDFRLLLQIPPLLAY</sequence>
<feature type="region of interest" description="Disordered" evidence="6">
    <location>
        <begin position="91"/>
        <end position="124"/>
    </location>
</feature>
<gene>
    <name evidence="7" type="ORF">DVH24_021650</name>
</gene>
<reference evidence="7 8" key="1">
    <citation type="submission" date="2018-10" db="EMBL/GenBank/DDBJ databases">
        <title>A high-quality apple genome assembly.</title>
        <authorList>
            <person name="Hu J."/>
        </authorList>
    </citation>
    <scope>NUCLEOTIDE SEQUENCE [LARGE SCALE GENOMIC DNA]</scope>
    <source>
        <strain evidence="8">cv. HFTH1</strain>
        <tissue evidence="7">Young leaf</tissue>
    </source>
</reference>